<keyword evidence="2" id="KW-0472">Membrane</keyword>
<dbReference type="OrthoDB" id="5570949at2759"/>
<name>A0A9W7ZQ26_9FUNG</name>
<feature type="transmembrane region" description="Helical" evidence="2">
    <location>
        <begin position="352"/>
        <end position="373"/>
    </location>
</feature>
<keyword evidence="2" id="KW-0812">Transmembrane</keyword>
<feature type="signal peptide" evidence="3">
    <location>
        <begin position="1"/>
        <end position="24"/>
    </location>
</feature>
<evidence type="ECO:0000256" key="1">
    <source>
        <dbReference type="SAM" id="MobiDB-lite"/>
    </source>
</evidence>
<keyword evidence="3" id="KW-0732">Signal</keyword>
<reference evidence="4" key="1">
    <citation type="submission" date="2022-07" db="EMBL/GenBank/DDBJ databases">
        <title>Phylogenomic reconstructions and comparative analyses of Kickxellomycotina fungi.</title>
        <authorList>
            <person name="Reynolds N.K."/>
            <person name="Stajich J.E."/>
            <person name="Barry K."/>
            <person name="Grigoriev I.V."/>
            <person name="Crous P."/>
            <person name="Smith M.E."/>
        </authorList>
    </citation>
    <scope>NUCLEOTIDE SEQUENCE</scope>
    <source>
        <strain evidence="4">RSA 861</strain>
    </source>
</reference>
<feature type="transmembrane region" description="Helical" evidence="2">
    <location>
        <begin position="213"/>
        <end position="233"/>
    </location>
</feature>
<keyword evidence="5" id="KW-1185">Reference proteome</keyword>
<evidence type="ECO:0000313" key="4">
    <source>
        <dbReference type="EMBL" id="KAJ1910310.1"/>
    </source>
</evidence>
<proteinExistence type="predicted"/>
<feature type="transmembrane region" description="Helical" evidence="2">
    <location>
        <begin position="245"/>
        <end position="264"/>
    </location>
</feature>
<evidence type="ECO:0000256" key="3">
    <source>
        <dbReference type="SAM" id="SignalP"/>
    </source>
</evidence>
<gene>
    <name evidence="4" type="ORF">IWQ60_010720</name>
</gene>
<dbReference type="EMBL" id="JANBPT010001068">
    <property type="protein sequence ID" value="KAJ1910310.1"/>
    <property type="molecule type" value="Genomic_DNA"/>
</dbReference>
<protein>
    <submittedName>
        <fullName evidence="4">Uncharacterized protein</fullName>
    </submittedName>
</protein>
<dbReference type="Proteomes" id="UP001150569">
    <property type="component" value="Unassembled WGS sequence"/>
</dbReference>
<feature type="region of interest" description="Disordered" evidence="1">
    <location>
        <begin position="478"/>
        <end position="531"/>
    </location>
</feature>
<dbReference type="AlphaFoldDB" id="A0A9W7ZQ26"/>
<organism evidence="4 5">
    <name type="scientific">Tieghemiomyces parasiticus</name>
    <dbReference type="NCBI Taxonomy" id="78921"/>
    <lineage>
        <taxon>Eukaryota</taxon>
        <taxon>Fungi</taxon>
        <taxon>Fungi incertae sedis</taxon>
        <taxon>Zoopagomycota</taxon>
        <taxon>Kickxellomycotina</taxon>
        <taxon>Dimargaritomycetes</taxon>
        <taxon>Dimargaritales</taxon>
        <taxon>Dimargaritaceae</taxon>
        <taxon>Tieghemiomyces</taxon>
    </lineage>
</organism>
<feature type="transmembrane region" description="Helical" evidence="2">
    <location>
        <begin position="393"/>
        <end position="413"/>
    </location>
</feature>
<sequence length="568" mass="63854">MWPTRWRPALWAVLCTALVGPRLAHTAFTVKHTNQMVPSHDLALYGDSHDHSSKPYDARLIQISLDDQCQFTMQGQTAYQLDVGVDASATEPLVALVNSNHKCTMVLHTLFACRQSSDTETKAILAAVKVLVFVSNYSSDYDVGGISEELFKYYQDALPFDVDDLMVVGSDSADTLRQVLADADDRGVSIHVIHDESPWNIYYHSATWAGIRWSFFVVNLLAALYIAYHIGITFIRKGFFTRDRYLIRITSAFLLLLHLVFYMACPVETATTRANAMVRRLSVGVQSMAYSFLLMQWARVVLRIYNWRYIRVFYWYTIFMVGYTTVYTICSATDVYVHQSLQFAAFITVMNYYLSPGCVVIEIAVIIHSAVLISRTQWAQRKNGAGPMALVKLTYLINLSCLGYIIMGMFSVLESTVWRPPRISLFIAKTVFAQVFSFISAAAIFWTLTAASKVRSSAGGSTSGARHHKANHSIQLDGFTSSHHHHDHQQQQQIHGMTSSQDSTLPLGTDLDRLGSPVSEKPHSPLSFPDPYSDLELDAVNAPAIRSWHDMVDEPKFQPGDPDFKILL</sequence>
<feature type="compositionally biased region" description="Low complexity" evidence="1">
    <location>
        <begin position="490"/>
        <end position="501"/>
    </location>
</feature>
<evidence type="ECO:0000313" key="5">
    <source>
        <dbReference type="Proteomes" id="UP001150569"/>
    </source>
</evidence>
<comment type="caution">
    <text evidence="4">The sequence shown here is derived from an EMBL/GenBank/DDBJ whole genome shotgun (WGS) entry which is preliminary data.</text>
</comment>
<feature type="chain" id="PRO_5041000693" evidence="3">
    <location>
        <begin position="25"/>
        <end position="568"/>
    </location>
</feature>
<keyword evidence="2" id="KW-1133">Transmembrane helix</keyword>
<feature type="transmembrane region" description="Helical" evidence="2">
    <location>
        <begin position="425"/>
        <end position="448"/>
    </location>
</feature>
<evidence type="ECO:0000256" key="2">
    <source>
        <dbReference type="SAM" id="Phobius"/>
    </source>
</evidence>
<accession>A0A9W7ZQ26</accession>
<feature type="transmembrane region" description="Helical" evidence="2">
    <location>
        <begin position="314"/>
        <end position="337"/>
    </location>
</feature>